<organism evidence="1 2">
    <name type="scientific">Avena sativa</name>
    <name type="common">Oat</name>
    <dbReference type="NCBI Taxonomy" id="4498"/>
    <lineage>
        <taxon>Eukaryota</taxon>
        <taxon>Viridiplantae</taxon>
        <taxon>Streptophyta</taxon>
        <taxon>Embryophyta</taxon>
        <taxon>Tracheophyta</taxon>
        <taxon>Spermatophyta</taxon>
        <taxon>Magnoliopsida</taxon>
        <taxon>Liliopsida</taxon>
        <taxon>Poales</taxon>
        <taxon>Poaceae</taxon>
        <taxon>BOP clade</taxon>
        <taxon>Pooideae</taxon>
        <taxon>Poodae</taxon>
        <taxon>Poeae</taxon>
        <taxon>Poeae Chloroplast Group 1 (Aveneae type)</taxon>
        <taxon>Aveninae</taxon>
        <taxon>Avena</taxon>
    </lineage>
</organism>
<protein>
    <submittedName>
        <fullName evidence="1">Uncharacterized protein</fullName>
    </submittedName>
</protein>
<reference evidence="1" key="1">
    <citation type="submission" date="2021-05" db="EMBL/GenBank/DDBJ databases">
        <authorList>
            <person name="Scholz U."/>
            <person name="Mascher M."/>
            <person name="Fiebig A."/>
        </authorList>
    </citation>
    <scope>NUCLEOTIDE SEQUENCE [LARGE SCALE GENOMIC DNA]</scope>
</reference>
<proteinExistence type="predicted"/>
<evidence type="ECO:0000313" key="2">
    <source>
        <dbReference type="Proteomes" id="UP001732700"/>
    </source>
</evidence>
<sequence length="334" mass="35887">MAAALATSARAQQCGMQAGGRLCDNCLCCSQYGYCGSSADYCGTGCQSQCRGCTPVPPTAPPPPALPPPPAVPSPPAGPGLGSILSREQFEEMLLHRNNQACGARGFYTYEKFLEAAAKFPDFVGEGQSTELRKREVAAFLGQTSHETTGGWANAPDGPFAWGYCWKREVNPGFDYCDPNQAEWPCAPGKTYIGRGPMQLSWNYNYGQAGSALGVDLLNNPDLVETDPMLSFETALWFWMTPQANKPSSHDVITDQWTPTPTDIAAGRVPGYGVITNIINGGLECGIGYDSRVADRIGFYLRYCAILGVSPGINLDCYNQRSFNSWLSAGLAAQ</sequence>
<name>A0ACD5TH82_AVESA</name>
<evidence type="ECO:0000313" key="1">
    <source>
        <dbReference type="EnsemblPlants" id="AVESA.00010b.r2.1AG0053370.1.CDS.1"/>
    </source>
</evidence>
<keyword evidence="2" id="KW-1185">Reference proteome</keyword>
<reference evidence="1" key="2">
    <citation type="submission" date="2025-09" db="UniProtKB">
        <authorList>
            <consortium name="EnsemblPlants"/>
        </authorList>
    </citation>
    <scope>IDENTIFICATION</scope>
</reference>
<dbReference type="Proteomes" id="UP001732700">
    <property type="component" value="Chromosome 1A"/>
</dbReference>
<accession>A0ACD5TH82</accession>
<dbReference type="EnsemblPlants" id="AVESA.00010b.r2.1AG0053370.1">
    <property type="protein sequence ID" value="AVESA.00010b.r2.1AG0053370.1.CDS.1"/>
    <property type="gene ID" value="AVESA.00010b.r2.1AG0053370"/>
</dbReference>